<dbReference type="GO" id="GO:0071526">
    <property type="term" value="P:semaphorin-plexin signaling pathway"/>
    <property type="evidence" value="ECO:0007669"/>
    <property type="project" value="TreeGrafter"/>
</dbReference>
<keyword evidence="4" id="KW-0812">Transmembrane</keyword>
<evidence type="ECO:0000313" key="7">
    <source>
        <dbReference type="Proteomes" id="UP000233556"/>
    </source>
</evidence>
<evidence type="ECO:0000259" key="5">
    <source>
        <dbReference type="PROSITE" id="PS51004"/>
    </source>
</evidence>
<dbReference type="AlphaFoldDB" id="A0A2I0T6H8"/>
<dbReference type="EMBL" id="KZ517177">
    <property type="protein sequence ID" value="PKU29414.1"/>
    <property type="molecule type" value="Genomic_DNA"/>
</dbReference>
<dbReference type="OrthoDB" id="9988752at2759"/>
<protein>
    <submittedName>
        <fullName evidence="6">Semaphorin-6b</fullName>
    </submittedName>
</protein>
<dbReference type="GO" id="GO:0005886">
    <property type="term" value="C:plasma membrane"/>
    <property type="evidence" value="ECO:0007669"/>
    <property type="project" value="TreeGrafter"/>
</dbReference>
<accession>A0A2I0T6H8</accession>
<feature type="transmembrane region" description="Helical" evidence="4">
    <location>
        <begin position="281"/>
        <end position="306"/>
    </location>
</feature>
<proteinExistence type="predicted"/>
<dbReference type="SMART" id="SM00630">
    <property type="entry name" value="Sema"/>
    <property type="match status" value="1"/>
</dbReference>
<name>A0A2I0T6H8_LIMLA</name>
<reference evidence="7" key="2">
    <citation type="submission" date="2017-12" db="EMBL/GenBank/DDBJ databases">
        <title>Genome sequence of the Bar-tailed Godwit (Limosa lapponica baueri).</title>
        <authorList>
            <person name="Lima N.C.B."/>
            <person name="Parody-Merino A.M."/>
            <person name="Battley P.F."/>
            <person name="Fidler A.E."/>
            <person name="Prosdocimi F."/>
        </authorList>
    </citation>
    <scope>NUCLEOTIDE SEQUENCE [LARGE SCALE GENOMIC DNA]</scope>
</reference>
<evidence type="ECO:0000313" key="6">
    <source>
        <dbReference type="EMBL" id="PKU29414.1"/>
    </source>
</evidence>
<keyword evidence="4" id="KW-0472">Membrane</keyword>
<organism evidence="6 7">
    <name type="scientific">Limosa lapponica baueri</name>
    <dbReference type="NCBI Taxonomy" id="1758121"/>
    <lineage>
        <taxon>Eukaryota</taxon>
        <taxon>Metazoa</taxon>
        <taxon>Chordata</taxon>
        <taxon>Craniata</taxon>
        <taxon>Vertebrata</taxon>
        <taxon>Euteleostomi</taxon>
        <taxon>Archelosauria</taxon>
        <taxon>Archosauria</taxon>
        <taxon>Dinosauria</taxon>
        <taxon>Saurischia</taxon>
        <taxon>Theropoda</taxon>
        <taxon>Coelurosauria</taxon>
        <taxon>Aves</taxon>
        <taxon>Neognathae</taxon>
        <taxon>Neoaves</taxon>
        <taxon>Charadriiformes</taxon>
        <taxon>Scolopacidae</taxon>
        <taxon>Limosa</taxon>
    </lineage>
</organism>
<dbReference type="GO" id="GO:0030215">
    <property type="term" value="F:semaphorin receptor binding"/>
    <property type="evidence" value="ECO:0007669"/>
    <property type="project" value="InterPro"/>
</dbReference>
<feature type="region of interest" description="Disordered" evidence="3">
    <location>
        <begin position="443"/>
        <end position="541"/>
    </location>
</feature>
<dbReference type="InterPro" id="IPR027231">
    <property type="entry name" value="Semaphorin"/>
</dbReference>
<dbReference type="Gene3D" id="2.130.10.10">
    <property type="entry name" value="YVTN repeat-like/Quinoprotein amine dehydrogenase"/>
    <property type="match status" value="1"/>
</dbReference>
<dbReference type="SUPFAM" id="SSF103575">
    <property type="entry name" value="Plexin repeat"/>
    <property type="match status" value="1"/>
</dbReference>
<dbReference type="GO" id="GO:0001755">
    <property type="term" value="P:neural crest cell migration"/>
    <property type="evidence" value="ECO:0007669"/>
    <property type="project" value="TreeGrafter"/>
</dbReference>
<dbReference type="PANTHER" id="PTHR11036">
    <property type="entry name" value="SEMAPHORIN"/>
    <property type="match status" value="1"/>
</dbReference>
<dbReference type="InterPro" id="IPR015943">
    <property type="entry name" value="WD40/YVTN_repeat-like_dom_sf"/>
</dbReference>
<comment type="caution">
    <text evidence="2">Lacks conserved residue(s) required for the propagation of feature annotation.</text>
</comment>
<dbReference type="InterPro" id="IPR036352">
    <property type="entry name" value="Semap_dom_sf"/>
</dbReference>
<gene>
    <name evidence="6" type="ORF">llap_20281</name>
</gene>
<dbReference type="PANTHER" id="PTHR11036:SF10">
    <property type="entry name" value="SEMAPHORIN-6B"/>
    <property type="match status" value="1"/>
</dbReference>
<sequence>MDTLEPIGDNISGMARCPYDPKHANVALFTGGMLFTATVTDFLAIDAVIYRSLGDSPTLRTVKHDSKWFKEPYFVHAVEWRSHVYFFFREIAMEFNYLEKVVVSRVARVCKNDMGGSQRVLEKQWTSFLKARLNCSVPGDSHFYFNVIQAVTDILELDGRPVVLAVFSTPANSIPGSAVCAFDMTQVAAVFEGRFREQKSPESIWTPVPEDMVPKPRNCLGSRDPYCGWTPEGSCVFLEPSPRVAFEQDISGGSTSHLGECEGLVTESFVDEPDGLVSVNLLVISSVAAFVIGAVISGFSVCWFIGHRDRKELARRKDKETILAHSESVVSVSRLGERRARGGQPGALLAPLMPNGWPKELGKVTQHDLDSGVLPTPEQTPLQQKRCPGALQNCTWEQSHNIINAALRDPGGSGTAGAGRLRAGSGRSARGIPLSCHAILHPAAGTRRPPRSSYGDFAGTPHPSPDRRRVVSAPGGEGGDFTEGPPWHPEQLNFNANNGTGRPGAHLKRNHTFNSGEASAGGYGRHGTAPRAPGAGPPRALTDLHHLLRYGVERTPSGK</sequence>
<dbReference type="InterPro" id="IPR001627">
    <property type="entry name" value="Semap_dom"/>
</dbReference>
<evidence type="ECO:0000256" key="2">
    <source>
        <dbReference type="PROSITE-ProRule" id="PRU00352"/>
    </source>
</evidence>
<dbReference type="Proteomes" id="UP000233556">
    <property type="component" value="Unassembled WGS sequence"/>
</dbReference>
<evidence type="ECO:0000256" key="1">
    <source>
        <dbReference type="ARBA" id="ARBA00023180"/>
    </source>
</evidence>
<reference evidence="7" key="1">
    <citation type="submission" date="2017-11" db="EMBL/GenBank/DDBJ databases">
        <authorList>
            <person name="Lima N.C."/>
            <person name="Parody-Merino A.M."/>
            <person name="Battley P.F."/>
            <person name="Fidler A.E."/>
            <person name="Prosdocimi F."/>
        </authorList>
    </citation>
    <scope>NUCLEOTIDE SEQUENCE [LARGE SCALE GENOMIC DNA]</scope>
</reference>
<evidence type="ECO:0000256" key="4">
    <source>
        <dbReference type="SAM" id="Phobius"/>
    </source>
</evidence>
<feature type="compositionally biased region" description="Low complexity" evidence="3">
    <location>
        <begin position="526"/>
        <end position="540"/>
    </location>
</feature>
<dbReference type="GO" id="GO:0045499">
    <property type="term" value="F:chemorepellent activity"/>
    <property type="evidence" value="ECO:0007669"/>
    <property type="project" value="TreeGrafter"/>
</dbReference>
<dbReference type="PROSITE" id="PS51004">
    <property type="entry name" value="SEMA"/>
    <property type="match status" value="1"/>
</dbReference>
<keyword evidence="7" id="KW-1185">Reference proteome</keyword>
<dbReference type="SUPFAM" id="SSF101912">
    <property type="entry name" value="Sema domain"/>
    <property type="match status" value="1"/>
</dbReference>
<feature type="domain" description="Sema" evidence="5">
    <location>
        <begin position="1"/>
        <end position="334"/>
    </location>
</feature>
<dbReference type="GO" id="GO:0007411">
    <property type="term" value="P:axon guidance"/>
    <property type="evidence" value="ECO:0007669"/>
    <property type="project" value="TreeGrafter"/>
</dbReference>
<evidence type="ECO:0000256" key="3">
    <source>
        <dbReference type="SAM" id="MobiDB-lite"/>
    </source>
</evidence>
<dbReference type="GO" id="GO:0030335">
    <property type="term" value="P:positive regulation of cell migration"/>
    <property type="evidence" value="ECO:0007669"/>
    <property type="project" value="TreeGrafter"/>
</dbReference>
<keyword evidence="4" id="KW-1133">Transmembrane helix</keyword>
<keyword evidence="1" id="KW-0325">Glycoprotein</keyword>
<dbReference type="Pfam" id="PF01403">
    <property type="entry name" value="Sema"/>
    <property type="match status" value="1"/>
</dbReference>